<dbReference type="RefSeq" id="WP_160336373.1">
    <property type="nucleotide sequence ID" value="NZ_CALPCV010000005.1"/>
</dbReference>
<name>A0A6L6YM40_9BURK</name>
<dbReference type="AlphaFoldDB" id="A0A6L6YM40"/>
<accession>A0A6L6YM40</accession>
<gene>
    <name evidence="2" type="ORF">E5987_12340</name>
</gene>
<keyword evidence="3" id="KW-1185">Reference proteome</keyword>
<reference evidence="2 3" key="1">
    <citation type="submission" date="2019-12" db="EMBL/GenBank/DDBJ databases">
        <title>Microbes associate with the intestines of laboratory mice.</title>
        <authorList>
            <person name="Navarre W."/>
            <person name="Wong E."/>
        </authorList>
    </citation>
    <scope>NUCLEOTIDE SEQUENCE [LARGE SCALE GENOMIC DNA]</scope>
    <source>
        <strain evidence="2 3">NM82_D38</strain>
    </source>
</reference>
<dbReference type="InterPro" id="IPR038165">
    <property type="entry name" value="FlgT_C_sf"/>
</dbReference>
<protein>
    <recommendedName>
        <fullName evidence="4">Curli production assembly/transport component CsgG</fullName>
    </recommendedName>
</protein>
<feature type="signal peptide" evidence="1">
    <location>
        <begin position="1"/>
        <end position="21"/>
    </location>
</feature>
<evidence type="ECO:0008006" key="4">
    <source>
        <dbReference type="Google" id="ProtNLM"/>
    </source>
</evidence>
<evidence type="ECO:0000313" key="2">
    <source>
        <dbReference type="EMBL" id="MVX57963.1"/>
    </source>
</evidence>
<dbReference type="Gene3D" id="2.40.10.410">
    <property type="entry name" value="FlgT, C-terminal domain"/>
    <property type="match status" value="1"/>
</dbReference>
<keyword evidence="1" id="KW-0732">Signal</keyword>
<organism evidence="2 3">
    <name type="scientific">Parasutterella muris</name>
    <dbReference type="NCBI Taxonomy" id="2565572"/>
    <lineage>
        <taxon>Bacteria</taxon>
        <taxon>Pseudomonadati</taxon>
        <taxon>Pseudomonadota</taxon>
        <taxon>Betaproteobacteria</taxon>
        <taxon>Burkholderiales</taxon>
        <taxon>Sutterellaceae</taxon>
        <taxon>Parasutterella</taxon>
    </lineage>
</organism>
<evidence type="ECO:0000256" key="1">
    <source>
        <dbReference type="SAM" id="SignalP"/>
    </source>
</evidence>
<feature type="chain" id="PRO_5026849702" description="Curli production assembly/transport component CsgG" evidence="1">
    <location>
        <begin position="22"/>
        <end position="295"/>
    </location>
</feature>
<proteinExistence type="predicted"/>
<dbReference type="OrthoDB" id="8595024at2"/>
<dbReference type="Proteomes" id="UP000472580">
    <property type="component" value="Unassembled WGS sequence"/>
</dbReference>
<dbReference type="Gene3D" id="3.40.50.10610">
    <property type="entry name" value="ABC-type transport auxiliary lipoprotein component"/>
    <property type="match status" value="1"/>
</dbReference>
<sequence>MLKNIVSVLLSLSFVSFSALAQDAKYRVAVSDLIVSEAIPAKQQEIVRKSSLISDVENAIRNGRKFELLTRRAAHLQAIRKEQEFAQSDLAAGDAAHKGEFSNAQSLVQIEVLDFNFGRSASKVPNISNKYKVQDGARIELSVQIIDTSKGTVVASFPIKASNSGGSFIANGVGSPSRAVLDKTLEGVAGQLANQLSDTVFPITVLRVQGKKLFINRGNDSGLKVGEKFIIFEPGEELVDPQTGESLGSAETEVGECTVSRINPKFSVVDVTSGDPASFAEGFILRRPVANNKKK</sequence>
<comment type="caution">
    <text evidence="2">The sequence shown here is derived from an EMBL/GenBank/DDBJ whole genome shotgun (WGS) entry which is preliminary data.</text>
</comment>
<dbReference type="EMBL" id="WSRP01000068">
    <property type="protein sequence ID" value="MVX57963.1"/>
    <property type="molecule type" value="Genomic_DNA"/>
</dbReference>
<evidence type="ECO:0000313" key="3">
    <source>
        <dbReference type="Proteomes" id="UP000472580"/>
    </source>
</evidence>